<gene>
    <name evidence="1" type="ORF">OCTVUL_1B003663</name>
</gene>
<keyword evidence="2" id="KW-1185">Reference proteome</keyword>
<name>A0AA36EZU5_OCTVU</name>
<reference evidence="1" key="1">
    <citation type="submission" date="2023-08" db="EMBL/GenBank/DDBJ databases">
        <authorList>
            <person name="Alioto T."/>
            <person name="Alioto T."/>
            <person name="Gomez Garrido J."/>
        </authorList>
    </citation>
    <scope>NUCLEOTIDE SEQUENCE</scope>
</reference>
<protein>
    <submittedName>
        <fullName evidence="1">Uncharacterized protein</fullName>
    </submittedName>
</protein>
<evidence type="ECO:0000313" key="2">
    <source>
        <dbReference type="Proteomes" id="UP001162480"/>
    </source>
</evidence>
<organism evidence="1 2">
    <name type="scientific">Octopus vulgaris</name>
    <name type="common">Common octopus</name>
    <dbReference type="NCBI Taxonomy" id="6645"/>
    <lineage>
        <taxon>Eukaryota</taxon>
        <taxon>Metazoa</taxon>
        <taxon>Spiralia</taxon>
        <taxon>Lophotrochozoa</taxon>
        <taxon>Mollusca</taxon>
        <taxon>Cephalopoda</taxon>
        <taxon>Coleoidea</taxon>
        <taxon>Octopodiformes</taxon>
        <taxon>Octopoda</taxon>
        <taxon>Incirrata</taxon>
        <taxon>Octopodidae</taxon>
        <taxon>Octopus</taxon>
    </lineage>
</organism>
<dbReference type="Proteomes" id="UP001162480">
    <property type="component" value="Chromosome 3"/>
</dbReference>
<sequence>MEWESFVGQKKRLNQLGPVDREITSGRKRNADRAQRFENRKAKMHLHVDVALTSYQCPGDINEDICDSCDNDDDGIDFVPDNELRGNQQNRFTYENQVIIADRYQVSCRAAAAIVNAALKDMEILNDTNMFDKKRVE</sequence>
<evidence type="ECO:0000313" key="1">
    <source>
        <dbReference type="EMBL" id="CAI9719242.1"/>
    </source>
</evidence>
<dbReference type="AlphaFoldDB" id="A0AA36EZU5"/>
<proteinExistence type="predicted"/>
<accession>A0AA36EZU5</accession>
<dbReference type="EMBL" id="OX597816">
    <property type="protein sequence ID" value="CAI9719242.1"/>
    <property type="molecule type" value="Genomic_DNA"/>
</dbReference>